<dbReference type="PANTHER" id="PTHR30005:SF0">
    <property type="entry name" value="RETROGRADE REGULATION PROTEIN 2"/>
    <property type="match status" value="1"/>
</dbReference>
<feature type="domain" description="Ppx/GppA phosphatase N-terminal" evidence="2">
    <location>
        <begin position="33"/>
        <end position="325"/>
    </location>
</feature>
<protein>
    <submittedName>
        <fullName evidence="4">Exopolyphosphatase</fullName>
        <ecNumber evidence="4">3.6.1.11</ecNumber>
    </submittedName>
</protein>
<evidence type="ECO:0000256" key="1">
    <source>
        <dbReference type="ARBA" id="ARBA00022801"/>
    </source>
</evidence>
<dbReference type="InterPro" id="IPR030673">
    <property type="entry name" value="PyroPPase_GppA_Ppx"/>
</dbReference>
<dbReference type="Pfam" id="PF21447">
    <property type="entry name" value="Ppx-GppA_III"/>
    <property type="match status" value="1"/>
</dbReference>
<evidence type="ECO:0000259" key="2">
    <source>
        <dbReference type="Pfam" id="PF02541"/>
    </source>
</evidence>
<dbReference type="SUPFAM" id="SSF109604">
    <property type="entry name" value="HD-domain/PDEase-like"/>
    <property type="match status" value="1"/>
</dbReference>
<dbReference type="AlphaFoldDB" id="A0A518G2C0"/>
<feature type="domain" description="Ppx/GppA phosphatase C-terminal" evidence="3">
    <location>
        <begin position="338"/>
        <end position="486"/>
    </location>
</feature>
<keyword evidence="1 4" id="KW-0378">Hydrolase</keyword>
<dbReference type="InterPro" id="IPR003607">
    <property type="entry name" value="HD/PDEase_dom"/>
</dbReference>
<dbReference type="InterPro" id="IPR050273">
    <property type="entry name" value="GppA/Ppx_hydrolase"/>
</dbReference>
<accession>A0A518G2C0</accession>
<dbReference type="CDD" id="cd24006">
    <property type="entry name" value="ASKHA_NBD_PPX_GppA"/>
    <property type="match status" value="1"/>
</dbReference>
<dbReference type="GO" id="GO:0004309">
    <property type="term" value="F:exopolyphosphatase activity"/>
    <property type="evidence" value="ECO:0007669"/>
    <property type="project" value="UniProtKB-EC"/>
</dbReference>
<dbReference type="CDD" id="cd00077">
    <property type="entry name" value="HDc"/>
    <property type="match status" value="1"/>
</dbReference>
<dbReference type="KEGG" id="ahel:Q31a_10580"/>
<dbReference type="Gene3D" id="3.30.420.150">
    <property type="entry name" value="Exopolyphosphatase. Domain 2"/>
    <property type="match status" value="1"/>
</dbReference>
<reference evidence="4 5" key="1">
    <citation type="submission" date="2019-02" db="EMBL/GenBank/DDBJ databases">
        <title>Deep-cultivation of Planctomycetes and their phenomic and genomic characterization uncovers novel biology.</title>
        <authorList>
            <person name="Wiegand S."/>
            <person name="Jogler M."/>
            <person name="Boedeker C."/>
            <person name="Pinto D."/>
            <person name="Vollmers J."/>
            <person name="Rivas-Marin E."/>
            <person name="Kohn T."/>
            <person name="Peeters S.H."/>
            <person name="Heuer A."/>
            <person name="Rast P."/>
            <person name="Oberbeckmann S."/>
            <person name="Bunk B."/>
            <person name="Jeske O."/>
            <person name="Meyerdierks A."/>
            <person name="Storesund J.E."/>
            <person name="Kallscheuer N."/>
            <person name="Luecker S."/>
            <person name="Lage O.M."/>
            <person name="Pohl T."/>
            <person name="Merkel B.J."/>
            <person name="Hornburger P."/>
            <person name="Mueller R.-W."/>
            <person name="Bruemmer F."/>
            <person name="Labrenz M."/>
            <person name="Spormann A.M."/>
            <person name="Op den Camp H."/>
            <person name="Overmann J."/>
            <person name="Amann R."/>
            <person name="Jetten M.S.M."/>
            <person name="Mascher T."/>
            <person name="Medema M.H."/>
            <person name="Devos D.P."/>
            <person name="Kaster A.-K."/>
            <person name="Ovreas L."/>
            <person name="Rohde M."/>
            <person name="Galperin M.Y."/>
            <person name="Jogler C."/>
        </authorList>
    </citation>
    <scope>NUCLEOTIDE SEQUENCE [LARGE SCALE GENOMIC DNA]</scope>
    <source>
        <strain evidence="4 5">Q31a</strain>
    </source>
</reference>
<evidence type="ECO:0000313" key="5">
    <source>
        <dbReference type="Proteomes" id="UP000318017"/>
    </source>
</evidence>
<dbReference type="OrthoDB" id="9807195at2"/>
<dbReference type="InterPro" id="IPR048950">
    <property type="entry name" value="Ppx_GppA_C"/>
</dbReference>
<proteinExistence type="predicted"/>
<dbReference type="Gene3D" id="3.30.420.40">
    <property type="match status" value="1"/>
</dbReference>
<dbReference type="PIRSF" id="PIRSF001267">
    <property type="entry name" value="Pyrophosphatase_GppA_Ppx"/>
    <property type="match status" value="1"/>
</dbReference>
<gene>
    <name evidence="4" type="primary">ppx</name>
    <name evidence="4" type="ORF">Q31a_10580</name>
</gene>
<dbReference type="InterPro" id="IPR043129">
    <property type="entry name" value="ATPase_NBD"/>
</dbReference>
<dbReference type="EMBL" id="CP036298">
    <property type="protein sequence ID" value="QDV22767.1"/>
    <property type="molecule type" value="Genomic_DNA"/>
</dbReference>
<dbReference type="Proteomes" id="UP000318017">
    <property type="component" value="Chromosome"/>
</dbReference>
<dbReference type="RefSeq" id="WP_145074817.1">
    <property type="nucleotide sequence ID" value="NZ_CP036298.1"/>
</dbReference>
<sequence length="528" mass="59368">MSSVVARTAIDSVEEKLPVAVIDIGTTSIRMAIAEIDNSGGVHLLENLSQAVTIGKDTFTQRRIRKASIEQCVRVLRSYRRLLLEYGITRPNQIRVIATSAVREAINRLAFMDRVYIATGLEVEPLDEAEVSRITYMGIQPLLQADPKLMSSKSVVVEVGGGSTEVLVVQSGNVLFSHTYRLGSLRLLETLEKFDAPPGKQRAIMESQIQRVVAQIREHVSNDTPLEMVAIGGDVRFAAKNILGEWDSDSLAYLATERLDEFTRKMLQLSEDQIVQRFGVSFQDAETIAPALLTYVLIARGFNQTKVAISDTNLRDGLLQDMATREIWTANFRSQIIRSAIGLGRRFDFDEKHARHVATLCRKLFADLQSEHQLEPRLELVLYVAALLHEIGMYINARSNHKHAMYLIRHSELFGLSRKDVLLVSLVARYHRRSSPMPDHEGYSILDRDQRVAVSKLAAILRLAIALDDSRSQRINDIQCRSDTKRMVLIAKGVEDVSLEQLALRQSGNLFEETFGVPVQIRPTRRPS</sequence>
<dbReference type="SUPFAM" id="SSF53067">
    <property type="entry name" value="Actin-like ATPase domain"/>
    <property type="match status" value="2"/>
</dbReference>
<organism evidence="4 5">
    <name type="scientific">Aureliella helgolandensis</name>
    <dbReference type="NCBI Taxonomy" id="2527968"/>
    <lineage>
        <taxon>Bacteria</taxon>
        <taxon>Pseudomonadati</taxon>
        <taxon>Planctomycetota</taxon>
        <taxon>Planctomycetia</taxon>
        <taxon>Pirellulales</taxon>
        <taxon>Pirellulaceae</taxon>
        <taxon>Aureliella</taxon>
    </lineage>
</organism>
<name>A0A518G2C0_9BACT</name>
<dbReference type="InterPro" id="IPR003695">
    <property type="entry name" value="Ppx_GppA_N"/>
</dbReference>
<evidence type="ECO:0000313" key="4">
    <source>
        <dbReference type="EMBL" id="QDV22767.1"/>
    </source>
</evidence>
<dbReference type="Gene3D" id="1.10.3210.10">
    <property type="entry name" value="Hypothetical protein af1432"/>
    <property type="match status" value="1"/>
</dbReference>
<keyword evidence="5" id="KW-1185">Reference proteome</keyword>
<evidence type="ECO:0000259" key="3">
    <source>
        <dbReference type="Pfam" id="PF21447"/>
    </source>
</evidence>
<dbReference type="PANTHER" id="PTHR30005">
    <property type="entry name" value="EXOPOLYPHOSPHATASE"/>
    <property type="match status" value="1"/>
</dbReference>
<dbReference type="Pfam" id="PF02541">
    <property type="entry name" value="Ppx-GppA"/>
    <property type="match status" value="1"/>
</dbReference>
<dbReference type="EC" id="3.6.1.11" evidence="4"/>